<comment type="caution">
    <text evidence="1">The sequence shown here is derived from an EMBL/GenBank/DDBJ whole genome shotgun (WGS) entry which is preliminary data.</text>
</comment>
<proteinExistence type="predicted"/>
<protein>
    <submittedName>
        <fullName evidence="1">Uncharacterized protein</fullName>
    </submittedName>
</protein>
<accession>A0A545T754</accession>
<reference evidence="1 2" key="1">
    <citation type="submission" date="2019-06" db="EMBL/GenBank/DDBJ databases">
        <title>Draft genome of Aliikangiella marina GYP-15.</title>
        <authorList>
            <person name="Wang G."/>
        </authorList>
    </citation>
    <scope>NUCLEOTIDE SEQUENCE [LARGE SCALE GENOMIC DNA]</scope>
    <source>
        <strain evidence="1 2">GYP-15</strain>
    </source>
</reference>
<evidence type="ECO:0000313" key="2">
    <source>
        <dbReference type="Proteomes" id="UP000317839"/>
    </source>
</evidence>
<name>A0A545T754_9GAMM</name>
<gene>
    <name evidence="1" type="ORF">FLL45_16275</name>
</gene>
<organism evidence="1 2">
    <name type="scientific">Aliikangiella marina</name>
    <dbReference type="NCBI Taxonomy" id="1712262"/>
    <lineage>
        <taxon>Bacteria</taxon>
        <taxon>Pseudomonadati</taxon>
        <taxon>Pseudomonadota</taxon>
        <taxon>Gammaproteobacteria</taxon>
        <taxon>Oceanospirillales</taxon>
        <taxon>Pleioneaceae</taxon>
        <taxon>Aliikangiella</taxon>
    </lineage>
</organism>
<dbReference type="AlphaFoldDB" id="A0A545T754"/>
<dbReference type="RefSeq" id="WP_142943156.1">
    <property type="nucleotide sequence ID" value="NZ_VIKR01000004.1"/>
</dbReference>
<dbReference type="Proteomes" id="UP000317839">
    <property type="component" value="Unassembled WGS sequence"/>
</dbReference>
<dbReference type="EMBL" id="VIKR01000004">
    <property type="protein sequence ID" value="TQV73018.1"/>
    <property type="molecule type" value="Genomic_DNA"/>
</dbReference>
<keyword evidence="2" id="KW-1185">Reference proteome</keyword>
<sequence>MLNQESFMPFSLNNGYSVSEASLDEFIQAIVCQSDDEEDRRYLLTLVEKLLEQKTSPNNSNSL</sequence>
<evidence type="ECO:0000313" key="1">
    <source>
        <dbReference type="EMBL" id="TQV73018.1"/>
    </source>
</evidence>